<protein>
    <submittedName>
        <fullName evidence="1">Uncharacterized protein</fullName>
    </submittedName>
</protein>
<evidence type="ECO:0000313" key="1">
    <source>
        <dbReference type="EMBL" id="CAF4960498.1"/>
    </source>
</evidence>
<gene>
    <name evidence="1" type="ORF">BYL167_LOCUS54267</name>
</gene>
<dbReference type="EMBL" id="CAJOBH010189511">
    <property type="protein sequence ID" value="CAF4960498.1"/>
    <property type="molecule type" value="Genomic_DNA"/>
</dbReference>
<dbReference type="Proteomes" id="UP000681967">
    <property type="component" value="Unassembled WGS sequence"/>
</dbReference>
<organism evidence="1 2">
    <name type="scientific">Rotaria magnacalcarata</name>
    <dbReference type="NCBI Taxonomy" id="392030"/>
    <lineage>
        <taxon>Eukaryota</taxon>
        <taxon>Metazoa</taxon>
        <taxon>Spiralia</taxon>
        <taxon>Gnathifera</taxon>
        <taxon>Rotifera</taxon>
        <taxon>Eurotatoria</taxon>
        <taxon>Bdelloidea</taxon>
        <taxon>Philodinida</taxon>
        <taxon>Philodinidae</taxon>
        <taxon>Rotaria</taxon>
    </lineage>
</organism>
<accession>A0A8S3CYH0</accession>
<proteinExistence type="predicted"/>
<sequence>MASIYPPLPIVQINPINNQLNEQYIYSSP</sequence>
<dbReference type="AlphaFoldDB" id="A0A8S3CYH0"/>
<evidence type="ECO:0000313" key="2">
    <source>
        <dbReference type="Proteomes" id="UP000681967"/>
    </source>
</evidence>
<reference evidence="1" key="1">
    <citation type="submission" date="2021-02" db="EMBL/GenBank/DDBJ databases">
        <authorList>
            <person name="Nowell W R."/>
        </authorList>
    </citation>
    <scope>NUCLEOTIDE SEQUENCE</scope>
</reference>
<feature type="non-terminal residue" evidence="1">
    <location>
        <position position="29"/>
    </location>
</feature>
<name>A0A8S3CYH0_9BILA</name>
<comment type="caution">
    <text evidence="1">The sequence shown here is derived from an EMBL/GenBank/DDBJ whole genome shotgun (WGS) entry which is preliminary data.</text>
</comment>